<evidence type="ECO:0000313" key="3">
    <source>
        <dbReference type="EMBL" id="PZC74586.1"/>
    </source>
</evidence>
<evidence type="ECO:0000256" key="1">
    <source>
        <dbReference type="PROSITE-ProRule" id="PRU00042"/>
    </source>
</evidence>
<keyword evidence="1" id="KW-0862">Zinc</keyword>
<accession>A0A2W1BNY5</accession>
<dbReference type="Proteomes" id="UP000249218">
    <property type="component" value="Unassembled WGS sequence"/>
</dbReference>
<feature type="domain" description="C2H2-type" evidence="2">
    <location>
        <begin position="173"/>
        <end position="200"/>
    </location>
</feature>
<sequence>MPVLMYGAETWCLYKSDIKKLDTFHLRCLRSILRIKWQDRISNTEVLRRSNMYGMEALLMQRQLRWCGHVLRMDNQRLPKAVFYSEMAEGKRKRGGQYLRYKDVFKRHLKACGIDPNDWERLALNRSSWRKTIYENVKFFEEKRLEALDEKRQLLKERPKPSYTYTLNSAGQLYCSACDRVFKSKLGFASHIRAYARRIPTQSAMSDIRLRL</sequence>
<reference evidence="3 4" key="1">
    <citation type="journal article" date="2017" name="BMC Biol.">
        <title>Genomic innovations, transcriptional plasticity and gene loss underlying the evolution and divergence of two highly polyphagous and invasive Helicoverpa pest species.</title>
        <authorList>
            <person name="Pearce S.L."/>
            <person name="Clarke D.F."/>
            <person name="East P.D."/>
            <person name="Elfekih S."/>
            <person name="Gordon K.H."/>
            <person name="Jermiin L.S."/>
            <person name="McGaughran A."/>
            <person name="Oakeshott J.G."/>
            <person name="Papanikolaou A."/>
            <person name="Perera O.P."/>
            <person name="Rane R.V."/>
            <person name="Richards S."/>
            <person name="Tay W.T."/>
            <person name="Walsh T.K."/>
            <person name="Anderson A."/>
            <person name="Anderson C.J."/>
            <person name="Asgari S."/>
            <person name="Board P.G."/>
            <person name="Bretschneider A."/>
            <person name="Campbell P.M."/>
            <person name="Chertemps T."/>
            <person name="Christeller J.T."/>
            <person name="Coppin C.W."/>
            <person name="Downes S.J."/>
            <person name="Duan G."/>
            <person name="Farnsworth C.A."/>
            <person name="Good R.T."/>
            <person name="Han L.B."/>
            <person name="Han Y.C."/>
            <person name="Hatje K."/>
            <person name="Horne I."/>
            <person name="Huang Y.P."/>
            <person name="Hughes D.S."/>
            <person name="Jacquin-Joly E."/>
            <person name="James W."/>
            <person name="Jhangiani S."/>
            <person name="Kollmar M."/>
            <person name="Kuwar S.S."/>
            <person name="Li S."/>
            <person name="Liu N.Y."/>
            <person name="Maibeche M.T."/>
            <person name="Miller J.R."/>
            <person name="Montagne N."/>
            <person name="Perry T."/>
            <person name="Qu J."/>
            <person name="Song S.V."/>
            <person name="Sutton G.G."/>
            <person name="Vogel H."/>
            <person name="Walenz B.P."/>
            <person name="Xu W."/>
            <person name="Zhang H.J."/>
            <person name="Zou Z."/>
            <person name="Batterham P."/>
            <person name="Edwards O.R."/>
            <person name="Feyereisen R."/>
            <person name="Gibbs R.A."/>
            <person name="Heckel D.G."/>
            <person name="McGrath A."/>
            <person name="Robin C."/>
            <person name="Scherer S.E."/>
            <person name="Worley K.C."/>
            <person name="Wu Y.D."/>
        </authorList>
    </citation>
    <scope>NUCLEOTIDE SEQUENCE [LARGE SCALE GENOMIC DNA]</scope>
    <source>
        <strain evidence="3">Harm_GR_Male_#8</strain>
        <tissue evidence="3">Whole organism</tissue>
    </source>
</reference>
<dbReference type="GO" id="GO:0008270">
    <property type="term" value="F:zinc ion binding"/>
    <property type="evidence" value="ECO:0007669"/>
    <property type="project" value="UniProtKB-KW"/>
</dbReference>
<evidence type="ECO:0000313" key="4">
    <source>
        <dbReference type="Proteomes" id="UP000249218"/>
    </source>
</evidence>
<dbReference type="PROSITE" id="PS50157">
    <property type="entry name" value="ZINC_FINGER_C2H2_2"/>
    <property type="match status" value="1"/>
</dbReference>
<dbReference type="PANTHER" id="PTHR47027">
    <property type="entry name" value="REVERSE TRANSCRIPTASE DOMAIN-CONTAINING PROTEIN"/>
    <property type="match status" value="1"/>
</dbReference>
<evidence type="ECO:0000259" key="2">
    <source>
        <dbReference type="PROSITE" id="PS50157"/>
    </source>
</evidence>
<proteinExistence type="predicted"/>
<dbReference type="InterPro" id="IPR036236">
    <property type="entry name" value="Znf_C2H2_sf"/>
</dbReference>
<dbReference type="SUPFAM" id="SSF57667">
    <property type="entry name" value="beta-beta-alpha zinc fingers"/>
    <property type="match status" value="1"/>
</dbReference>
<gene>
    <name evidence="3" type="primary">HaOG207638</name>
    <name evidence="3" type="ORF">B5X24_HaOG207638</name>
</gene>
<dbReference type="EMBL" id="KZ150039">
    <property type="protein sequence ID" value="PZC74586.1"/>
    <property type="molecule type" value="Genomic_DNA"/>
</dbReference>
<dbReference type="OrthoDB" id="410381at2759"/>
<dbReference type="PANTHER" id="PTHR47027:SF26">
    <property type="entry name" value="REVERSE TRANSCRIPTASE DOMAIN-CONTAINING PROTEIN"/>
    <property type="match status" value="1"/>
</dbReference>
<keyword evidence="1" id="KW-0479">Metal-binding</keyword>
<keyword evidence="1" id="KW-0863">Zinc-finger</keyword>
<protein>
    <recommendedName>
        <fullName evidence="2">C2H2-type domain-containing protein</fullName>
    </recommendedName>
</protein>
<dbReference type="AlphaFoldDB" id="A0A2W1BNY5"/>
<name>A0A2W1BNY5_HELAM</name>
<organism evidence="3 4">
    <name type="scientific">Helicoverpa armigera</name>
    <name type="common">Cotton bollworm</name>
    <name type="synonym">Heliothis armigera</name>
    <dbReference type="NCBI Taxonomy" id="29058"/>
    <lineage>
        <taxon>Eukaryota</taxon>
        <taxon>Metazoa</taxon>
        <taxon>Ecdysozoa</taxon>
        <taxon>Arthropoda</taxon>
        <taxon>Hexapoda</taxon>
        <taxon>Insecta</taxon>
        <taxon>Pterygota</taxon>
        <taxon>Neoptera</taxon>
        <taxon>Endopterygota</taxon>
        <taxon>Lepidoptera</taxon>
        <taxon>Glossata</taxon>
        <taxon>Ditrysia</taxon>
        <taxon>Noctuoidea</taxon>
        <taxon>Noctuidae</taxon>
        <taxon>Heliothinae</taxon>
        <taxon>Helicoverpa</taxon>
    </lineage>
</organism>
<dbReference type="InterPro" id="IPR013087">
    <property type="entry name" value="Znf_C2H2_type"/>
</dbReference>
<keyword evidence="4" id="KW-1185">Reference proteome</keyword>